<keyword evidence="3" id="KW-0547">Nucleotide-binding</keyword>
<keyword evidence="6" id="KW-0119">Carbohydrate metabolism</keyword>
<evidence type="ECO:0000256" key="4">
    <source>
        <dbReference type="ARBA" id="ARBA00022777"/>
    </source>
</evidence>
<dbReference type="InterPro" id="IPR010737">
    <property type="entry name" value="4-carb_acid_sugar_kinase_N"/>
</dbReference>
<dbReference type="AlphaFoldDB" id="A0A379B712"/>
<keyword evidence="10" id="KW-1185">Reference proteome</keyword>
<evidence type="ECO:0000256" key="5">
    <source>
        <dbReference type="ARBA" id="ARBA00022840"/>
    </source>
</evidence>
<comment type="similarity">
    <text evidence="1">Belongs to the four-carbon acid sugar kinase family.</text>
</comment>
<dbReference type="Gene3D" id="3.40.980.20">
    <property type="entry name" value="Four-carbon acid sugar kinase, nucleotide binding domain"/>
    <property type="match status" value="1"/>
</dbReference>
<keyword evidence="5" id="KW-0067">ATP-binding</keyword>
<dbReference type="GO" id="GO:0016301">
    <property type="term" value="F:kinase activity"/>
    <property type="evidence" value="ECO:0007669"/>
    <property type="project" value="UniProtKB-KW"/>
</dbReference>
<sequence>MKKENLLVIADDLTGANDTGVMFSEAGFETKLEVNLTSLDMVDFLNADVFSVSTNSRALGVNAEKITENAVLSGIKKGIKQIYLKIDSTMRGSVQHQIKGALTAWTTRYPNAKAIICPAYPDMGRVIKKGCLYVNDIPVNRTASGKDAICPVTSPLITDLLPEAIVLPCLSVEELVEKIYTVEEKQIVIEAESHSDLSRIAMVIHQLGNKIIPVGSAGLAEKLKLLPKHKKQLKHKVKLNRTLIVVTSIHETSQNQVEQYISTLGGKAIVFNPSPSQLINRRMSESALKQQLKALIHSSTENVIIRANPTKIINQGNNLHDITQKIADYLADLGQYALDNQKFDSLILFGGDGAAALLGKLGITEMRILYAIVPGVPFCIVDDGASYSGMKVMTKSGGFGDPNLLNEMMKM</sequence>
<evidence type="ECO:0000256" key="1">
    <source>
        <dbReference type="ARBA" id="ARBA00005715"/>
    </source>
</evidence>
<dbReference type="EMBL" id="UGSS01000002">
    <property type="protein sequence ID" value="SUB33880.1"/>
    <property type="molecule type" value="Genomic_DNA"/>
</dbReference>
<dbReference type="InterPro" id="IPR042213">
    <property type="entry name" value="NBD_C_sf"/>
</dbReference>
<reference evidence="9 10" key="1">
    <citation type="submission" date="2018-06" db="EMBL/GenBank/DDBJ databases">
        <authorList>
            <consortium name="Pathogen Informatics"/>
            <person name="Doyle S."/>
        </authorList>
    </citation>
    <scope>NUCLEOTIDE SEQUENCE [LARGE SCALE GENOMIC DNA]</scope>
    <source>
        <strain evidence="9 10">NCTC10699</strain>
    </source>
</reference>
<evidence type="ECO:0000259" key="8">
    <source>
        <dbReference type="Pfam" id="PF17042"/>
    </source>
</evidence>
<dbReference type="InterPro" id="IPR037051">
    <property type="entry name" value="4-carb_acid_sugar_kinase_N_sf"/>
</dbReference>
<evidence type="ECO:0000313" key="10">
    <source>
        <dbReference type="Proteomes" id="UP000254280"/>
    </source>
</evidence>
<accession>A0A379B712</accession>
<dbReference type="Gene3D" id="3.40.50.10840">
    <property type="entry name" value="Putative sugar-binding, N-terminal domain"/>
    <property type="match status" value="1"/>
</dbReference>
<name>A0A379B712_9PAST</name>
<feature type="domain" description="Four-carbon acid sugar kinase nucleotide binding" evidence="8">
    <location>
        <begin position="243"/>
        <end position="405"/>
    </location>
</feature>
<evidence type="ECO:0000256" key="3">
    <source>
        <dbReference type="ARBA" id="ARBA00022741"/>
    </source>
</evidence>
<keyword evidence="2" id="KW-0808">Transferase</keyword>
<gene>
    <name evidence="9" type="ORF">NCTC10699_01511</name>
</gene>
<evidence type="ECO:0000256" key="2">
    <source>
        <dbReference type="ARBA" id="ARBA00022679"/>
    </source>
</evidence>
<dbReference type="Proteomes" id="UP000254280">
    <property type="component" value="Unassembled WGS sequence"/>
</dbReference>
<dbReference type="GO" id="GO:0005524">
    <property type="term" value="F:ATP binding"/>
    <property type="evidence" value="ECO:0007669"/>
    <property type="project" value="UniProtKB-KW"/>
</dbReference>
<evidence type="ECO:0000256" key="6">
    <source>
        <dbReference type="ARBA" id="ARBA00023277"/>
    </source>
</evidence>
<feature type="domain" description="Four-carbon acid sugar kinase N-terminal" evidence="7">
    <location>
        <begin position="6"/>
        <end position="223"/>
    </location>
</feature>
<dbReference type="SUPFAM" id="SSF142764">
    <property type="entry name" value="YgbK-like"/>
    <property type="match status" value="1"/>
</dbReference>
<dbReference type="OrthoDB" id="191465at2"/>
<proteinExistence type="inferred from homology"/>
<organism evidence="9 10">
    <name type="scientific">[Pasteurella] mairii</name>
    <dbReference type="NCBI Taxonomy" id="757"/>
    <lineage>
        <taxon>Bacteria</taxon>
        <taxon>Pseudomonadati</taxon>
        <taxon>Pseudomonadota</taxon>
        <taxon>Gammaproteobacteria</taxon>
        <taxon>Pasteurellales</taxon>
        <taxon>Pasteurellaceae</taxon>
    </lineage>
</organism>
<protein>
    <submittedName>
        <fullName evidence="9">4-hydroxy-3-methylbut-2-enyl diphosphate reductase</fullName>
    </submittedName>
</protein>
<evidence type="ECO:0000313" key="9">
    <source>
        <dbReference type="EMBL" id="SUB33880.1"/>
    </source>
</evidence>
<dbReference type="InterPro" id="IPR031475">
    <property type="entry name" value="NBD_C"/>
</dbReference>
<dbReference type="Pfam" id="PF07005">
    <property type="entry name" value="SBD_N"/>
    <property type="match status" value="1"/>
</dbReference>
<dbReference type="Pfam" id="PF17042">
    <property type="entry name" value="NBD_C"/>
    <property type="match status" value="1"/>
</dbReference>
<evidence type="ECO:0000259" key="7">
    <source>
        <dbReference type="Pfam" id="PF07005"/>
    </source>
</evidence>
<keyword evidence="4" id="KW-0418">Kinase</keyword>